<organism evidence="1 2">
    <name type="scientific">Gordonibacter faecis</name>
    <dbReference type="NCBI Taxonomy" id="3047475"/>
    <lineage>
        <taxon>Bacteria</taxon>
        <taxon>Bacillati</taxon>
        <taxon>Actinomycetota</taxon>
        <taxon>Coriobacteriia</taxon>
        <taxon>Eggerthellales</taxon>
        <taxon>Eggerthellaceae</taxon>
        <taxon>Gordonibacter</taxon>
    </lineage>
</organism>
<accession>A0ABT7DN36</accession>
<protein>
    <submittedName>
        <fullName evidence="1">DUF5996 family protein</fullName>
    </submittedName>
</protein>
<dbReference type="Pfam" id="PF19459">
    <property type="entry name" value="DUF5996"/>
    <property type="match status" value="1"/>
</dbReference>
<proteinExistence type="predicted"/>
<evidence type="ECO:0000313" key="2">
    <source>
        <dbReference type="Proteomes" id="UP001232750"/>
    </source>
</evidence>
<name>A0ABT7DN36_9ACTN</name>
<dbReference type="InterPro" id="IPR046038">
    <property type="entry name" value="DUF5996"/>
</dbReference>
<dbReference type="EMBL" id="JASJEU010000018">
    <property type="protein sequence ID" value="MDJ1650953.1"/>
    <property type="molecule type" value="Genomic_DNA"/>
</dbReference>
<dbReference type="RefSeq" id="WP_283832295.1">
    <property type="nucleotide sequence ID" value="NZ_JASJEU010000018.1"/>
</dbReference>
<dbReference type="Proteomes" id="UP001232750">
    <property type="component" value="Unassembled WGS sequence"/>
</dbReference>
<comment type="caution">
    <text evidence="1">The sequence shown here is derived from an EMBL/GenBank/DDBJ whole genome shotgun (WGS) entry which is preliminary data.</text>
</comment>
<sequence>MMVQTYSHWRDTCFALHALSQMMGKTKLACLPLEPEWAQVTLKPAAGGFSTGFIPHGSDGFEVELLLEDPQVRSVAATGEEASFALCGGLSVADYYERYSLMLEAIGHPVDINPTPQEMPVRAPFFAQTQPLTFDAAAAKNYYEQCLLAQVTLLDFTAGFRGKKTGPALYWGTFDLTSVLFSGKPCPYEGDGGYVERVALDEQCMEFGFWPGDETFDDPAFFVLVYPFLGASAPRVEVPGAFFDEKGAKYVLRLEDVLHADDPKSLVMRFFHDVFVEASALQRWERFDWLTRPLPR</sequence>
<reference evidence="1 2" key="1">
    <citation type="submission" date="2023-05" db="EMBL/GenBank/DDBJ databases">
        <title>Gordonibacter KGMB12511T sp. nov., isolated from faeces of healthy Korean.</title>
        <authorList>
            <person name="Kim H.S."/>
            <person name="Kim J.-S."/>
            <person name="Suh M.K."/>
            <person name="Eom M.K."/>
            <person name="Do H.E."/>
            <person name="Lee J.-S."/>
        </authorList>
    </citation>
    <scope>NUCLEOTIDE SEQUENCE [LARGE SCALE GENOMIC DNA]</scope>
    <source>
        <strain evidence="1 2">KGMB12511</strain>
    </source>
</reference>
<keyword evidence="2" id="KW-1185">Reference proteome</keyword>
<evidence type="ECO:0000313" key="1">
    <source>
        <dbReference type="EMBL" id="MDJ1650953.1"/>
    </source>
</evidence>
<gene>
    <name evidence="1" type="ORF">QNJ86_09095</name>
</gene>